<gene>
    <name evidence="2" type="ORF">Cvel_8183</name>
</gene>
<protein>
    <submittedName>
        <fullName evidence="2">Uncharacterized protein</fullName>
    </submittedName>
</protein>
<feature type="region of interest" description="Disordered" evidence="1">
    <location>
        <begin position="82"/>
        <end position="121"/>
    </location>
</feature>
<feature type="compositionally biased region" description="Gly residues" evidence="1">
    <location>
        <begin position="109"/>
        <end position="118"/>
    </location>
</feature>
<dbReference type="EMBL" id="CDMZ01003644">
    <property type="protein sequence ID" value="CEM47101.1"/>
    <property type="molecule type" value="Genomic_DNA"/>
</dbReference>
<reference evidence="2" key="1">
    <citation type="submission" date="2014-11" db="EMBL/GenBank/DDBJ databases">
        <authorList>
            <person name="Otto D Thomas"/>
            <person name="Naeem Raeece"/>
        </authorList>
    </citation>
    <scope>NUCLEOTIDE SEQUENCE</scope>
</reference>
<proteinExistence type="predicted"/>
<accession>A0A0G4HS12</accession>
<evidence type="ECO:0000313" key="2">
    <source>
        <dbReference type="EMBL" id="CEM47101.1"/>
    </source>
</evidence>
<organism evidence="2">
    <name type="scientific">Chromera velia CCMP2878</name>
    <dbReference type="NCBI Taxonomy" id="1169474"/>
    <lineage>
        <taxon>Eukaryota</taxon>
        <taxon>Sar</taxon>
        <taxon>Alveolata</taxon>
        <taxon>Colpodellida</taxon>
        <taxon>Chromeraceae</taxon>
        <taxon>Chromera</taxon>
    </lineage>
</organism>
<name>A0A0G4HS12_9ALVE</name>
<evidence type="ECO:0000256" key="1">
    <source>
        <dbReference type="SAM" id="MobiDB-lite"/>
    </source>
</evidence>
<sequence>MPESQVAQILGTDFNSRRNEFASVTARASEINSLWYASFSNKYDRTTPNPEYSPHLAQIREGSPAVARFARVGEGIEDGEGKKWRKGWCGNSTDKRDPQSWPNYDRGGRIVGEGGSGDGGKRWSAYDQRWWPWSCDWAGIGGECRPG</sequence>
<dbReference type="VEuPathDB" id="CryptoDB:Cvel_8183"/>
<dbReference type="AlphaFoldDB" id="A0A0G4HS12"/>